<dbReference type="InterPro" id="IPR051259">
    <property type="entry name" value="rRNA_Methyltransferase"/>
</dbReference>
<dbReference type="SUPFAM" id="SSF55315">
    <property type="entry name" value="L30e-like"/>
    <property type="match status" value="1"/>
</dbReference>
<sequence>MVSKAQVKYIHALQHKKYRQKFGRFIAEGAKVVEELLGASGGVKIQELYAVESWLSGIPEQLRAALPAGIIPVTPEELARLTALESSRQVLAVCDIPLPGGTDPSGKRSLGLEEIRDPGNLGTIIRIADWFGIAQVFCSPGCADVYNPKTIQATMGSIARVRVTETDISALLEQYPALPVYAATLQGQPWSGGAIREGMLLIGNESRGLSEKLVRRATCQVTIPRLGQAESLNAAVAAGILCSRMLQDNDN</sequence>
<evidence type="ECO:0000259" key="4">
    <source>
        <dbReference type="Pfam" id="PF00588"/>
    </source>
</evidence>
<comment type="similarity">
    <text evidence="1">Belongs to the class IV-like SAM-binding methyltransferase superfamily. RNA methyltransferase TrmH family.</text>
</comment>
<dbReference type="InterPro" id="IPR029028">
    <property type="entry name" value="Alpha/beta_knot_MTases"/>
</dbReference>
<keyword evidence="7" id="KW-1185">Reference proteome</keyword>
<evidence type="ECO:0000256" key="2">
    <source>
        <dbReference type="ARBA" id="ARBA00022603"/>
    </source>
</evidence>
<dbReference type="Gene3D" id="3.40.1280.10">
    <property type="match status" value="1"/>
</dbReference>
<organism evidence="6 7">
    <name type="scientific">Compostibacter hankyongensis</name>
    <dbReference type="NCBI Taxonomy" id="1007089"/>
    <lineage>
        <taxon>Bacteria</taxon>
        <taxon>Pseudomonadati</taxon>
        <taxon>Bacteroidota</taxon>
        <taxon>Chitinophagia</taxon>
        <taxon>Chitinophagales</taxon>
        <taxon>Chitinophagaceae</taxon>
        <taxon>Compostibacter</taxon>
    </lineage>
</organism>
<evidence type="ECO:0000313" key="6">
    <source>
        <dbReference type="EMBL" id="GAA4313008.1"/>
    </source>
</evidence>
<dbReference type="InterPro" id="IPR053888">
    <property type="entry name" value="MRM3-like_sub_bind"/>
</dbReference>
<dbReference type="EMBL" id="BAABFN010000005">
    <property type="protein sequence ID" value="GAA4313008.1"/>
    <property type="molecule type" value="Genomic_DNA"/>
</dbReference>
<evidence type="ECO:0000256" key="3">
    <source>
        <dbReference type="ARBA" id="ARBA00022679"/>
    </source>
</evidence>
<keyword evidence="3" id="KW-0808">Transferase</keyword>
<evidence type="ECO:0000256" key="1">
    <source>
        <dbReference type="ARBA" id="ARBA00007228"/>
    </source>
</evidence>
<dbReference type="SUPFAM" id="SSF75217">
    <property type="entry name" value="alpha/beta knot"/>
    <property type="match status" value="1"/>
</dbReference>
<dbReference type="Pfam" id="PF00588">
    <property type="entry name" value="SpoU_methylase"/>
    <property type="match status" value="1"/>
</dbReference>
<dbReference type="GO" id="GO:0008168">
    <property type="term" value="F:methyltransferase activity"/>
    <property type="evidence" value="ECO:0007669"/>
    <property type="project" value="UniProtKB-KW"/>
</dbReference>
<dbReference type="InterPro" id="IPR029026">
    <property type="entry name" value="tRNA_m1G_MTases_N"/>
</dbReference>
<protein>
    <submittedName>
        <fullName evidence="6">RNA methyltransferase</fullName>
    </submittedName>
</protein>
<reference evidence="7" key="1">
    <citation type="journal article" date="2019" name="Int. J. Syst. Evol. Microbiol.">
        <title>The Global Catalogue of Microorganisms (GCM) 10K type strain sequencing project: providing services to taxonomists for standard genome sequencing and annotation.</title>
        <authorList>
            <consortium name="The Broad Institute Genomics Platform"/>
            <consortium name="The Broad Institute Genome Sequencing Center for Infectious Disease"/>
            <person name="Wu L."/>
            <person name="Ma J."/>
        </authorList>
    </citation>
    <scope>NUCLEOTIDE SEQUENCE [LARGE SCALE GENOMIC DNA]</scope>
    <source>
        <strain evidence="7">JCM 17664</strain>
    </source>
</reference>
<gene>
    <name evidence="6" type="ORF">GCM10023143_23010</name>
</gene>
<proteinExistence type="inferred from homology"/>
<name>A0ABP8FXS3_9BACT</name>
<comment type="caution">
    <text evidence="6">The sequence shown here is derived from an EMBL/GenBank/DDBJ whole genome shotgun (WGS) entry which is preliminary data.</text>
</comment>
<dbReference type="CDD" id="cd18109">
    <property type="entry name" value="SpoU-like_RNA-MTase"/>
    <property type="match status" value="1"/>
</dbReference>
<dbReference type="Pfam" id="PF22435">
    <property type="entry name" value="MRM3-like_sub_bind"/>
    <property type="match status" value="1"/>
</dbReference>
<dbReference type="Proteomes" id="UP001501207">
    <property type="component" value="Unassembled WGS sequence"/>
</dbReference>
<dbReference type="InterPro" id="IPR029064">
    <property type="entry name" value="Ribosomal_eL30-like_sf"/>
</dbReference>
<dbReference type="Gene3D" id="3.30.1330.30">
    <property type="match status" value="1"/>
</dbReference>
<dbReference type="PANTHER" id="PTHR43191:SF2">
    <property type="entry name" value="RRNA METHYLTRANSFERASE 3, MITOCHONDRIAL"/>
    <property type="match status" value="1"/>
</dbReference>
<evidence type="ECO:0000313" key="7">
    <source>
        <dbReference type="Proteomes" id="UP001501207"/>
    </source>
</evidence>
<dbReference type="PANTHER" id="PTHR43191">
    <property type="entry name" value="RRNA METHYLTRANSFERASE 3"/>
    <property type="match status" value="1"/>
</dbReference>
<dbReference type="RefSeq" id="WP_344979407.1">
    <property type="nucleotide sequence ID" value="NZ_BAABFN010000005.1"/>
</dbReference>
<dbReference type="InterPro" id="IPR001537">
    <property type="entry name" value="SpoU_MeTrfase"/>
</dbReference>
<dbReference type="GO" id="GO:0032259">
    <property type="term" value="P:methylation"/>
    <property type="evidence" value="ECO:0007669"/>
    <property type="project" value="UniProtKB-KW"/>
</dbReference>
<accession>A0ABP8FXS3</accession>
<keyword evidence="2 6" id="KW-0489">Methyltransferase</keyword>
<feature type="domain" description="MRM3-like substrate binding" evidence="5">
    <location>
        <begin position="5"/>
        <end position="92"/>
    </location>
</feature>
<feature type="domain" description="tRNA/rRNA methyltransferase SpoU type" evidence="4">
    <location>
        <begin position="110"/>
        <end position="242"/>
    </location>
</feature>
<evidence type="ECO:0000259" key="5">
    <source>
        <dbReference type="Pfam" id="PF22435"/>
    </source>
</evidence>